<dbReference type="AlphaFoldDB" id="A0A418Y464"/>
<evidence type="ECO:0000313" key="2">
    <source>
        <dbReference type="EMBL" id="RJG20321.1"/>
    </source>
</evidence>
<dbReference type="OrthoDB" id="6007799at2"/>
<keyword evidence="3" id="KW-1185">Reference proteome</keyword>
<keyword evidence="1" id="KW-0812">Transmembrane</keyword>
<keyword evidence="1" id="KW-1133">Transmembrane helix</keyword>
<evidence type="ECO:0000313" key="3">
    <source>
        <dbReference type="Proteomes" id="UP000283734"/>
    </source>
</evidence>
<protein>
    <submittedName>
        <fullName evidence="2">DUF3108 domain-containing protein</fullName>
    </submittedName>
</protein>
<sequence length="288" mass="32491">MERAIIHPVFPIVLSGITGNVAHLTLLYRSGRLLLGLMLMAGESVLAQQVINGDSSTVAAGYSFPAALPPAQARYRVVVNGIPVGMDAMITLTPHQKGYQLQFRAENRFFRHEEVALFDWNNCTARPHHYRHASAGFGINREGEIDFDWIARQANGSKAVYALADNALDALSVAMMARCNMARAEPNFEYAVAEPDGMDTYQYRLLKTEALETPAGKWQTVSVERDYPERGRRSRFWAARELEYFMVRMDHQENPFIRGRIELTEFRYLSGEEIPSPDRQSGSTVTSR</sequence>
<accession>A0A418Y464</accession>
<dbReference type="InterPro" id="IPR021457">
    <property type="entry name" value="DUF3108"/>
</dbReference>
<feature type="transmembrane region" description="Helical" evidence="1">
    <location>
        <begin position="6"/>
        <end position="28"/>
    </location>
</feature>
<proteinExistence type="predicted"/>
<keyword evidence="1" id="KW-0472">Membrane</keyword>
<comment type="caution">
    <text evidence="2">The sequence shown here is derived from an EMBL/GenBank/DDBJ whole genome shotgun (WGS) entry which is preliminary data.</text>
</comment>
<reference evidence="2 3" key="1">
    <citation type="submission" date="2018-09" db="EMBL/GenBank/DDBJ databases">
        <title>Alcanivorax profundi sp. nov., isolated from 1000 m-depth seawater of the Mariana Trench.</title>
        <authorList>
            <person name="Liu J."/>
        </authorList>
    </citation>
    <scope>NUCLEOTIDE SEQUENCE [LARGE SCALE GENOMIC DNA]</scope>
    <source>
        <strain evidence="2 3">MTEO17</strain>
    </source>
</reference>
<name>A0A418Y464_9GAMM</name>
<evidence type="ECO:0000256" key="1">
    <source>
        <dbReference type="SAM" id="Phobius"/>
    </source>
</evidence>
<dbReference type="Proteomes" id="UP000283734">
    <property type="component" value="Unassembled WGS sequence"/>
</dbReference>
<dbReference type="Pfam" id="PF11306">
    <property type="entry name" value="DUF3108"/>
    <property type="match status" value="1"/>
</dbReference>
<dbReference type="EMBL" id="QYYA01000001">
    <property type="protein sequence ID" value="RJG20321.1"/>
    <property type="molecule type" value="Genomic_DNA"/>
</dbReference>
<gene>
    <name evidence="2" type="ORF">D4A39_04530</name>
</gene>
<organism evidence="2 3">
    <name type="scientific">Alcanivorax profundi</name>
    <dbReference type="NCBI Taxonomy" id="2338368"/>
    <lineage>
        <taxon>Bacteria</taxon>
        <taxon>Pseudomonadati</taxon>
        <taxon>Pseudomonadota</taxon>
        <taxon>Gammaproteobacteria</taxon>
        <taxon>Oceanospirillales</taxon>
        <taxon>Alcanivoracaceae</taxon>
        <taxon>Alcanivorax</taxon>
    </lineage>
</organism>